<comment type="caution">
    <text evidence="2">The sequence shown here is derived from an EMBL/GenBank/DDBJ whole genome shotgun (WGS) entry which is preliminary data.</text>
</comment>
<proteinExistence type="predicted"/>
<dbReference type="AlphaFoldDB" id="A0AAV8V3M9"/>
<keyword evidence="3" id="KW-1185">Reference proteome</keyword>
<feature type="compositionally biased region" description="Basic and acidic residues" evidence="1">
    <location>
        <begin position="122"/>
        <end position="135"/>
    </location>
</feature>
<feature type="region of interest" description="Disordered" evidence="1">
    <location>
        <begin position="122"/>
        <end position="164"/>
    </location>
</feature>
<dbReference type="EMBL" id="JAMWBK010000001">
    <property type="protein sequence ID" value="KAJ8908608.1"/>
    <property type="molecule type" value="Genomic_DNA"/>
</dbReference>
<reference evidence="2 3" key="1">
    <citation type="journal article" date="2023" name="Nat. Commun.">
        <title>Origin of minicircular mitochondrial genomes in red algae.</title>
        <authorList>
            <person name="Lee Y."/>
            <person name="Cho C.H."/>
            <person name="Lee Y.M."/>
            <person name="Park S.I."/>
            <person name="Yang J.H."/>
            <person name="West J.A."/>
            <person name="Bhattacharya D."/>
            <person name="Yoon H.S."/>
        </authorList>
    </citation>
    <scope>NUCLEOTIDE SEQUENCE [LARGE SCALE GENOMIC DNA]</scope>
    <source>
        <strain evidence="2 3">CCMP1338</strain>
        <tissue evidence="2">Whole cell</tissue>
    </source>
</reference>
<evidence type="ECO:0000313" key="3">
    <source>
        <dbReference type="Proteomes" id="UP001157974"/>
    </source>
</evidence>
<protein>
    <submittedName>
        <fullName evidence="2">Uncharacterized protein</fullName>
    </submittedName>
</protein>
<dbReference type="Proteomes" id="UP001157974">
    <property type="component" value="Unassembled WGS sequence"/>
</dbReference>
<sequence length="252" mass="27800">MAREERERGGLPRGLRMPEPFSGREGNRSAFGLWKFQMLAYLNFHGYTGGPALDLAMGKAQLDPRRSWLSLLDRNDSRKGESADAVWTKLYHRRLRPAESMSDLIHYFEDEFAEITEITREEPREAEKMREHSKGAGELFEGDGARQQGQRQTPEDEGLDGTGWGEADLLEMREGGTLQEGMPPGKAAIFSSDFDVEISPLGTDVVGAAAVAQDAPLDRVKLLDFFVDVEVSLLVIDAVGAAAVEQTLLSTG</sequence>
<organism evidence="2 3">
    <name type="scientific">Rhodosorus marinus</name>
    <dbReference type="NCBI Taxonomy" id="101924"/>
    <lineage>
        <taxon>Eukaryota</taxon>
        <taxon>Rhodophyta</taxon>
        <taxon>Stylonematophyceae</taxon>
        <taxon>Stylonematales</taxon>
        <taxon>Stylonemataceae</taxon>
        <taxon>Rhodosorus</taxon>
    </lineage>
</organism>
<feature type="region of interest" description="Disordered" evidence="1">
    <location>
        <begin position="1"/>
        <end position="22"/>
    </location>
</feature>
<accession>A0AAV8V3M9</accession>
<name>A0AAV8V3M9_9RHOD</name>
<evidence type="ECO:0000256" key="1">
    <source>
        <dbReference type="SAM" id="MobiDB-lite"/>
    </source>
</evidence>
<feature type="compositionally biased region" description="Basic and acidic residues" evidence="1">
    <location>
        <begin position="1"/>
        <end position="10"/>
    </location>
</feature>
<evidence type="ECO:0000313" key="2">
    <source>
        <dbReference type="EMBL" id="KAJ8908608.1"/>
    </source>
</evidence>
<gene>
    <name evidence="2" type="ORF">NDN08_005313</name>
</gene>